<evidence type="ECO:0000256" key="10">
    <source>
        <dbReference type="ARBA" id="ARBA00034808"/>
    </source>
</evidence>
<dbReference type="GO" id="GO:0046872">
    <property type="term" value="F:metal ion binding"/>
    <property type="evidence" value="ECO:0007669"/>
    <property type="project" value="UniProtKB-KW"/>
</dbReference>
<dbReference type="InterPro" id="IPR001650">
    <property type="entry name" value="Helicase_C-like"/>
</dbReference>
<dbReference type="Proteomes" id="UP000238362">
    <property type="component" value="Unassembled WGS sequence"/>
</dbReference>
<feature type="domain" description="Helicase ATP-binding" evidence="14">
    <location>
        <begin position="26"/>
        <end position="195"/>
    </location>
</feature>
<dbReference type="GO" id="GO:0016787">
    <property type="term" value="F:hydrolase activity"/>
    <property type="evidence" value="ECO:0007669"/>
    <property type="project" value="UniProtKB-KW"/>
</dbReference>
<dbReference type="SMART" id="SM00490">
    <property type="entry name" value="HELICc"/>
    <property type="match status" value="1"/>
</dbReference>
<organism evidence="16 17">
    <name type="scientific">Prauserella shujinwangii</name>
    <dbReference type="NCBI Taxonomy" id="1453103"/>
    <lineage>
        <taxon>Bacteria</taxon>
        <taxon>Bacillati</taxon>
        <taxon>Actinomycetota</taxon>
        <taxon>Actinomycetes</taxon>
        <taxon>Pseudonocardiales</taxon>
        <taxon>Pseudonocardiaceae</taxon>
        <taxon>Prauserella</taxon>
    </lineage>
</organism>
<dbReference type="SMART" id="SM00487">
    <property type="entry name" value="DEXDc"/>
    <property type="match status" value="1"/>
</dbReference>
<dbReference type="PROSITE" id="PS51192">
    <property type="entry name" value="HELICASE_ATP_BIND_1"/>
    <property type="match status" value="1"/>
</dbReference>
<keyword evidence="6" id="KW-0067">ATP-binding</keyword>
<dbReference type="Pfam" id="PF00271">
    <property type="entry name" value="Helicase_C"/>
    <property type="match status" value="1"/>
</dbReference>
<comment type="similarity">
    <text evidence="1">Belongs to the helicase family. RecQ subfamily.</text>
</comment>
<keyword evidence="4" id="KW-0378">Hydrolase</keyword>
<evidence type="ECO:0000259" key="15">
    <source>
        <dbReference type="PROSITE" id="PS51194"/>
    </source>
</evidence>
<dbReference type="InterPro" id="IPR004589">
    <property type="entry name" value="DNA_helicase_ATP-dep_RecQ"/>
</dbReference>
<evidence type="ECO:0000256" key="12">
    <source>
        <dbReference type="ARBA" id="ARBA00044550"/>
    </source>
</evidence>
<dbReference type="GO" id="GO:0043138">
    <property type="term" value="F:3'-5' DNA helicase activity"/>
    <property type="evidence" value="ECO:0007669"/>
    <property type="project" value="UniProtKB-EC"/>
</dbReference>
<dbReference type="AlphaFoldDB" id="A0A2T0LNA9"/>
<dbReference type="Pfam" id="PF16124">
    <property type="entry name" value="RecQ_Zn_bind"/>
    <property type="match status" value="1"/>
</dbReference>
<dbReference type="SUPFAM" id="SSF52540">
    <property type="entry name" value="P-loop containing nucleoside triphosphate hydrolases"/>
    <property type="match status" value="1"/>
</dbReference>
<dbReference type="CDD" id="cd17920">
    <property type="entry name" value="DEXHc_RecQ"/>
    <property type="match status" value="1"/>
</dbReference>
<evidence type="ECO:0000313" key="16">
    <source>
        <dbReference type="EMBL" id="PRX44591.1"/>
    </source>
</evidence>
<dbReference type="EC" id="5.6.2.4" evidence="10"/>
<evidence type="ECO:0000256" key="9">
    <source>
        <dbReference type="ARBA" id="ARBA00034617"/>
    </source>
</evidence>
<dbReference type="GO" id="GO:0005524">
    <property type="term" value="F:ATP binding"/>
    <property type="evidence" value="ECO:0007669"/>
    <property type="project" value="UniProtKB-KW"/>
</dbReference>
<sequence>MRDRLRRTAEETFGWSDLSPEQLAAMEHLLDGRDTLVVMPTGAGKSAIYQVPALLLPGPTVVVSPLIALQHDQAAQIGDSEAPDAVAVNSAQRRTDSERSWAAVGSGDAEYLFLAPEQLAKDEVVAELRQVGPTLFVVDEAHCISVWGHDFRPDYLRLGHVVEQLGHPRVLALTATASQPVRDDIVDRLGMRDPARVVAGFDRPELYLEVRRFADDDSKRAAVVDWTVAADKPGLVYAASRRDTERYAAELAARGIRAAAFHAGIDRAEKARVHERFLADELDVVVATSAFGMGIDKPNVRFVAHASAPESLDSYYQQIGRAGRDERRADAVLFYRPQDLGLQRFLTARRFDADSVREVAEAVRDHEGPASPQDVDREVGHSHRRTMRSLDLLYDADVLRPTAEGRFDLGREDPGTEEAVDRVAGEFERRERLGRSRIEIMRHYAETRSCRRRYLLGYFGEPLERPCGFCDTCAAGTAQEHTTSAATDAEFPADTRVRHREWGSGTVVYHEDDRLTVLFDDLGYRTLSMPAVRRGRLLTRE</sequence>
<evidence type="ECO:0000256" key="3">
    <source>
        <dbReference type="ARBA" id="ARBA00022741"/>
    </source>
</evidence>
<dbReference type="InterPro" id="IPR011545">
    <property type="entry name" value="DEAD/DEAH_box_helicase_dom"/>
</dbReference>
<dbReference type="InterPro" id="IPR014001">
    <property type="entry name" value="Helicase_ATP-bd"/>
</dbReference>
<evidence type="ECO:0000256" key="2">
    <source>
        <dbReference type="ARBA" id="ARBA00022723"/>
    </source>
</evidence>
<reference evidence="16 17" key="1">
    <citation type="submission" date="2018-03" db="EMBL/GenBank/DDBJ databases">
        <title>Genomic Encyclopedia of Type Strains, Phase III (KMG-III): the genomes of soil and plant-associated and newly described type strains.</title>
        <authorList>
            <person name="Whitman W."/>
        </authorList>
    </citation>
    <scope>NUCLEOTIDE SEQUENCE [LARGE SCALE GENOMIC DNA]</scope>
    <source>
        <strain evidence="16 17">CGMCC 4.7125</strain>
    </source>
</reference>
<evidence type="ECO:0000256" key="6">
    <source>
        <dbReference type="ARBA" id="ARBA00022840"/>
    </source>
</evidence>
<keyword evidence="3" id="KW-0547">Nucleotide-binding</keyword>
<keyword evidence="5 16" id="KW-0347">Helicase</keyword>
<dbReference type="EMBL" id="PVNH01000011">
    <property type="protein sequence ID" value="PRX44591.1"/>
    <property type="molecule type" value="Genomic_DNA"/>
</dbReference>
<comment type="caution">
    <text evidence="16">The sequence shown here is derived from an EMBL/GenBank/DDBJ whole genome shotgun (WGS) entry which is preliminary data.</text>
</comment>
<keyword evidence="8" id="KW-0413">Isomerase</keyword>
<dbReference type="PANTHER" id="PTHR13710:SF105">
    <property type="entry name" value="ATP-DEPENDENT DNA HELICASE Q1"/>
    <property type="match status" value="1"/>
</dbReference>
<evidence type="ECO:0000256" key="5">
    <source>
        <dbReference type="ARBA" id="ARBA00022806"/>
    </source>
</evidence>
<evidence type="ECO:0000313" key="17">
    <source>
        <dbReference type="Proteomes" id="UP000238362"/>
    </source>
</evidence>
<dbReference type="GO" id="GO:0006281">
    <property type="term" value="P:DNA repair"/>
    <property type="evidence" value="ECO:0007669"/>
    <property type="project" value="TreeGrafter"/>
</dbReference>
<protein>
    <recommendedName>
        <fullName evidence="11">ATP-dependent DNA helicase RecQ</fullName>
        <ecNumber evidence="10">5.6.2.4</ecNumber>
    </recommendedName>
    <alternativeName>
        <fullName evidence="12">DNA 3'-5' helicase RecQ</fullName>
    </alternativeName>
</protein>
<feature type="region of interest" description="Disordered" evidence="13">
    <location>
        <begin position="362"/>
        <end position="382"/>
    </location>
</feature>
<dbReference type="InterPro" id="IPR032284">
    <property type="entry name" value="RecQ_Zn-bd"/>
</dbReference>
<evidence type="ECO:0000256" key="13">
    <source>
        <dbReference type="SAM" id="MobiDB-lite"/>
    </source>
</evidence>
<name>A0A2T0LNA9_9PSEU</name>
<dbReference type="Gene3D" id="3.40.50.300">
    <property type="entry name" value="P-loop containing nucleotide triphosphate hydrolases"/>
    <property type="match status" value="2"/>
</dbReference>
<dbReference type="GO" id="GO:0005737">
    <property type="term" value="C:cytoplasm"/>
    <property type="evidence" value="ECO:0007669"/>
    <property type="project" value="TreeGrafter"/>
</dbReference>
<accession>A0A2T0LNA9</accession>
<evidence type="ECO:0000256" key="8">
    <source>
        <dbReference type="ARBA" id="ARBA00023235"/>
    </source>
</evidence>
<gene>
    <name evidence="16" type="ORF">B0I33_111103</name>
</gene>
<proteinExistence type="inferred from homology"/>
<dbReference type="PROSITE" id="PS51194">
    <property type="entry name" value="HELICASE_CTER"/>
    <property type="match status" value="1"/>
</dbReference>
<keyword evidence="2" id="KW-0479">Metal-binding</keyword>
<evidence type="ECO:0000256" key="4">
    <source>
        <dbReference type="ARBA" id="ARBA00022801"/>
    </source>
</evidence>
<evidence type="ECO:0000259" key="14">
    <source>
        <dbReference type="PROSITE" id="PS51192"/>
    </source>
</evidence>
<dbReference type="PANTHER" id="PTHR13710">
    <property type="entry name" value="DNA HELICASE RECQ FAMILY MEMBER"/>
    <property type="match status" value="1"/>
</dbReference>
<dbReference type="GO" id="GO:0006310">
    <property type="term" value="P:DNA recombination"/>
    <property type="evidence" value="ECO:0007669"/>
    <property type="project" value="InterPro"/>
</dbReference>
<dbReference type="GO" id="GO:0009378">
    <property type="term" value="F:four-way junction helicase activity"/>
    <property type="evidence" value="ECO:0007669"/>
    <property type="project" value="TreeGrafter"/>
</dbReference>
<evidence type="ECO:0000256" key="11">
    <source>
        <dbReference type="ARBA" id="ARBA00044535"/>
    </source>
</evidence>
<dbReference type="NCBIfam" id="TIGR00614">
    <property type="entry name" value="recQ_fam"/>
    <property type="match status" value="1"/>
</dbReference>
<evidence type="ECO:0000256" key="1">
    <source>
        <dbReference type="ARBA" id="ARBA00005446"/>
    </source>
</evidence>
<comment type="catalytic activity">
    <reaction evidence="9">
        <text>Couples ATP hydrolysis with the unwinding of duplex DNA by translocating in the 3'-5' direction.</text>
        <dbReference type="EC" id="5.6.2.4"/>
    </reaction>
</comment>
<feature type="domain" description="Helicase C-terminal" evidence="15">
    <location>
        <begin position="222"/>
        <end position="367"/>
    </location>
</feature>
<keyword evidence="17" id="KW-1185">Reference proteome</keyword>
<dbReference type="GO" id="GO:0005694">
    <property type="term" value="C:chromosome"/>
    <property type="evidence" value="ECO:0007669"/>
    <property type="project" value="TreeGrafter"/>
</dbReference>
<dbReference type="InterPro" id="IPR027417">
    <property type="entry name" value="P-loop_NTPase"/>
</dbReference>
<feature type="compositionally biased region" description="Basic and acidic residues" evidence="13">
    <location>
        <begin position="362"/>
        <end position="381"/>
    </location>
</feature>
<dbReference type="Pfam" id="PF00270">
    <property type="entry name" value="DEAD"/>
    <property type="match status" value="1"/>
</dbReference>
<dbReference type="GO" id="GO:0003677">
    <property type="term" value="F:DNA binding"/>
    <property type="evidence" value="ECO:0007669"/>
    <property type="project" value="UniProtKB-KW"/>
</dbReference>
<evidence type="ECO:0000256" key="7">
    <source>
        <dbReference type="ARBA" id="ARBA00023125"/>
    </source>
</evidence>
<keyword evidence="7" id="KW-0238">DNA-binding</keyword>